<feature type="domain" description="HTH tetR-type" evidence="5">
    <location>
        <begin position="9"/>
        <end position="71"/>
    </location>
</feature>
<sequence length="211" mass="22916">MAQMGRPRTFDRDAAIEQAMHLFWEHGYESTSLALLKAGIGGGITAPSFYAAFASKEALFREVVQRYAATHGQVNACLWDDALSPRDAVELALRRSAAMQTERGHPKGCLLVFAASTCGPENGHMQKALAKQRARTREGYERCVRRAVDAGELPSDTDVRAFAAVFHGFLVGLSVQARDGVPVGVLDRAITSLMTVWDQAAARSSPQLNQP</sequence>
<dbReference type="InterPro" id="IPR011075">
    <property type="entry name" value="TetR_C"/>
</dbReference>
<keyword evidence="2 4" id="KW-0238">DNA-binding</keyword>
<accession>A0A261U8D2</accession>
<proteinExistence type="predicted"/>
<keyword evidence="3" id="KW-0804">Transcription</keyword>
<dbReference type="PROSITE" id="PS50977">
    <property type="entry name" value="HTH_TETR_2"/>
    <property type="match status" value="1"/>
</dbReference>
<dbReference type="PANTHER" id="PTHR47506">
    <property type="entry name" value="TRANSCRIPTIONAL REGULATORY PROTEIN"/>
    <property type="match status" value="1"/>
</dbReference>
<evidence type="ECO:0000313" key="6">
    <source>
        <dbReference type="EMBL" id="OZI58184.1"/>
    </source>
</evidence>
<organism evidence="6 7">
    <name type="scientific">Bordetella genomosp. 4</name>
    <dbReference type="NCBI Taxonomy" id="463044"/>
    <lineage>
        <taxon>Bacteria</taxon>
        <taxon>Pseudomonadati</taxon>
        <taxon>Pseudomonadota</taxon>
        <taxon>Betaproteobacteria</taxon>
        <taxon>Burkholderiales</taxon>
        <taxon>Alcaligenaceae</taxon>
        <taxon>Bordetella</taxon>
    </lineage>
</organism>
<name>A0A261U8D2_9BORD</name>
<keyword evidence="1" id="KW-0805">Transcription regulation</keyword>
<evidence type="ECO:0000256" key="1">
    <source>
        <dbReference type="ARBA" id="ARBA00023015"/>
    </source>
</evidence>
<dbReference type="SUPFAM" id="SSF48498">
    <property type="entry name" value="Tetracyclin repressor-like, C-terminal domain"/>
    <property type="match status" value="1"/>
</dbReference>
<comment type="caution">
    <text evidence="6">The sequence shown here is derived from an EMBL/GenBank/DDBJ whole genome shotgun (WGS) entry which is preliminary data.</text>
</comment>
<protein>
    <submittedName>
        <fullName evidence="6">TetR family transcriptional regulator</fullName>
    </submittedName>
</protein>
<feature type="DNA-binding region" description="H-T-H motif" evidence="4">
    <location>
        <begin position="34"/>
        <end position="53"/>
    </location>
</feature>
<dbReference type="EMBL" id="NEVQ01000011">
    <property type="protein sequence ID" value="OZI58184.1"/>
    <property type="molecule type" value="Genomic_DNA"/>
</dbReference>
<dbReference type="GO" id="GO:0003677">
    <property type="term" value="F:DNA binding"/>
    <property type="evidence" value="ECO:0007669"/>
    <property type="project" value="UniProtKB-UniRule"/>
</dbReference>
<dbReference type="Proteomes" id="UP000216885">
    <property type="component" value="Unassembled WGS sequence"/>
</dbReference>
<keyword evidence="7" id="KW-1185">Reference proteome</keyword>
<dbReference type="Pfam" id="PF00440">
    <property type="entry name" value="TetR_N"/>
    <property type="match status" value="1"/>
</dbReference>
<dbReference type="InterPro" id="IPR009057">
    <property type="entry name" value="Homeodomain-like_sf"/>
</dbReference>
<reference evidence="6 7" key="1">
    <citation type="submission" date="2017-05" db="EMBL/GenBank/DDBJ databases">
        <title>Complete and WGS of Bordetella genogroups.</title>
        <authorList>
            <person name="Spilker T."/>
            <person name="LiPuma J."/>
        </authorList>
    </citation>
    <scope>NUCLEOTIDE SEQUENCE [LARGE SCALE GENOMIC DNA]</scope>
    <source>
        <strain evidence="6 7">AU9919</strain>
    </source>
</reference>
<dbReference type="Pfam" id="PF16925">
    <property type="entry name" value="TetR_C_13"/>
    <property type="match status" value="1"/>
</dbReference>
<evidence type="ECO:0000256" key="2">
    <source>
        <dbReference type="ARBA" id="ARBA00023125"/>
    </source>
</evidence>
<gene>
    <name evidence="6" type="ORF">CAL20_07665</name>
</gene>
<dbReference type="Gene3D" id="1.10.357.10">
    <property type="entry name" value="Tetracycline Repressor, domain 2"/>
    <property type="match status" value="1"/>
</dbReference>
<evidence type="ECO:0000259" key="5">
    <source>
        <dbReference type="PROSITE" id="PS50977"/>
    </source>
</evidence>
<dbReference type="PANTHER" id="PTHR47506:SF1">
    <property type="entry name" value="HTH-TYPE TRANSCRIPTIONAL REGULATOR YJDC"/>
    <property type="match status" value="1"/>
</dbReference>
<dbReference type="AlphaFoldDB" id="A0A261U8D2"/>
<dbReference type="InterPro" id="IPR036271">
    <property type="entry name" value="Tet_transcr_reg_TetR-rel_C_sf"/>
</dbReference>
<dbReference type="SUPFAM" id="SSF46689">
    <property type="entry name" value="Homeodomain-like"/>
    <property type="match status" value="1"/>
</dbReference>
<evidence type="ECO:0000256" key="4">
    <source>
        <dbReference type="PROSITE-ProRule" id="PRU00335"/>
    </source>
</evidence>
<evidence type="ECO:0000256" key="3">
    <source>
        <dbReference type="ARBA" id="ARBA00023163"/>
    </source>
</evidence>
<evidence type="ECO:0000313" key="7">
    <source>
        <dbReference type="Proteomes" id="UP000216885"/>
    </source>
</evidence>
<dbReference type="Gene3D" id="1.10.10.60">
    <property type="entry name" value="Homeodomain-like"/>
    <property type="match status" value="1"/>
</dbReference>
<dbReference type="RefSeq" id="WP_094837549.1">
    <property type="nucleotide sequence ID" value="NZ_NEVQ01000011.1"/>
</dbReference>
<dbReference type="InterPro" id="IPR001647">
    <property type="entry name" value="HTH_TetR"/>
</dbReference>